<dbReference type="RefSeq" id="WP_135254266.1">
    <property type="nucleotide sequence ID" value="NZ_CP038865.1"/>
</dbReference>
<feature type="domain" description="SHOCT" evidence="1">
    <location>
        <begin position="212"/>
        <end position="239"/>
    </location>
</feature>
<keyword evidence="4" id="KW-1185">Reference proteome</keyword>
<evidence type="ECO:0000313" key="5">
    <source>
        <dbReference type="Proteomes" id="UP000297725"/>
    </source>
</evidence>
<evidence type="ECO:0000259" key="1">
    <source>
        <dbReference type="Pfam" id="PF09851"/>
    </source>
</evidence>
<proteinExistence type="predicted"/>
<reference evidence="2 4" key="2">
    <citation type="journal article" date="2020" name="Int. J. Syst. Evol. Microbiol.">
        <title>Vagococcus xieshaowenii sp. nov., isolated from snow finch (Montifringilla taczanowskii) cloacal content.</title>
        <authorList>
            <person name="Ge Y."/>
            <person name="Yang J."/>
            <person name="Lai X.H."/>
            <person name="Zhang G."/>
            <person name="Jin D."/>
            <person name="Lu S."/>
            <person name="Wang B."/>
            <person name="Huang Y."/>
            <person name="Huang Y."/>
            <person name="Ren Z."/>
            <person name="Zhang X."/>
            <person name="Xu J."/>
        </authorList>
    </citation>
    <scope>NUCLEOTIDE SEQUENCE [LARGE SCALE GENOMIC DNA]</scope>
    <source>
        <strain evidence="2">Personal::cf-49</strain>
        <strain evidence="4">personal::cf-49</strain>
    </source>
</reference>
<dbReference type="Proteomes" id="UP000297725">
    <property type="component" value="Unassembled WGS sequence"/>
</dbReference>
<name>A0AAJ5JLC7_9ENTE</name>
<dbReference type="AlphaFoldDB" id="A0AAJ5JLC7"/>
<dbReference type="EMBL" id="SRHU01000018">
    <property type="protein sequence ID" value="TFZ41878.1"/>
    <property type="molecule type" value="Genomic_DNA"/>
</dbReference>
<gene>
    <name evidence="3" type="ORF">E4031_04600</name>
    <name evidence="2" type="ORF">E4Z98_02420</name>
</gene>
<dbReference type="Proteomes" id="UP000296883">
    <property type="component" value="Chromosome"/>
</dbReference>
<dbReference type="EMBL" id="CP038865">
    <property type="protein sequence ID" value="QCA28223.1"/>
    <property type="molecule type" value="Genomic_DNA"/>
</dbReference>
<organism evidence="3 5">
    <name type="scientific">Vagococcus xieshaowenii</name>
    <dbReference type="NCBI Taxonomy" id="2562451"/>
    <lineage>
        <taxon>Bacteria</taxon>
        <taxon>Bacillati</taxon>
        <taxon>Bacillota</taxon>
        <taxon>Bacilli</taxon>
        <taxon>Lactobacillales</taxon>
        <taxon>Enterococcaceae</taxon>
        <taxon>Vagococcus</taxon>
    </lineage>
</organism>
<sequence length="240" mass="26718">MGLWDSVKKGASDFSQLSTLQNKVKNNEVLTVDEIEEFERLTKGSIEESIRKNPTKYFKKSNKYGQVEIDDEKRLFKIGLTAYHFDDLNSYELLENGSAITSGGLGVGRAIVGGVLLGGVGAVLGGVTKKKKQTNFVESLKILVTFKNKKPVSTTIDFIKKKQKKDKKYESILLTAQETLAGFDYIINVLENDKHGEIVGNISGSNNLSVADELRKYKELADDGIITIEEFESKKKELLE</sequence>
<accession>A0AAJ5JLC7</accession>
<dbReference type="InterPro" id="IPR018649">
    <property type="entry name" value="SHOCT"/>
</dbReference>
<evidence type="ECO:0000313" key="4">
    <source>
        <dbReference type="Proteomes" id="UP000296883"/>
    </source>
</evidence>
<reference evidence="3 5" key="1">
    <citation type="submission" date="2019-03" db="EMBL/GenBank/DDBJ databases">
        <title>Vagococcus sp. was isolated fron gut of Carduelis flavirostris.</title>
        <authorList>
            <person name="Ge Y."/>
        </authorList>
    </citation>
    <scope>NUCLEOTIDE SEQUENCE [LARGE SCALE GENOMIC DNA]</scope>
    <source>
        <strain evidence="3 5">CF-210</strain>
    </source>
</reference>
<dbReference type="Pfam" id="PF09851">
    <property type="entry name" value="SHOCT"/>
    <property type="match status" value="1"/>
</dbReference>
<evidence type="ECO:0000313" key="2">
    <source>
        <dbReference type="EMBL" id="QCA28223.1"/>
    </source>
</evidence>
<evidence type="ECO:0000313" key="3">
    <source>
        <dbReference type="EMBL" id="TFZ41878.1"/>
    </source>
</evidence>
<protein>
    <submittedName>
        <fullName evidence="3">SHOCT domain-containing protein</fullName>
    </submittedName>
</protein>